<protein>
    <recommendedName>
        <fullName evidence="2">Retrotransposon gag domain-containing protein</fullName>
    </recommendedName>
</protein>
<dbReference type="PANTHER" id="PTHR33223:SF10">
    <property type="entry name" value="AMINOTRANSFERASE-LIKE PLANT MOBILE DOMAIN-CONTAINING PROTEIN"/>
    <property type="match status" value="1"/>
</dbReference>
<sequence>MLSTPFNPHIINYNLQGGFMVLKFSTYDGTKDPFDHIMHYKQLMTLDIGNDALLCKVFPASLQGQALSWFHRLPMNSVNNFQELSQRRQVDRERGGQQQSNQASLTPLNISYEKLIPMIRKLSNFKWSEPIKMIPAKRDWGRKCVYHNDYGHTTEQCRSLHYLVEKAIINYIHGGPVDEKYNSKRKKQMFELSPYESKLAPSNLMFAFKQMGFPPSALENLGRILSGFNGASTTFLRDVVLPFSMVEDLSFFNAIMGRTWLHGIKVIPSTYHQMVSYLTEDGQINLYGSQLATCQSIEITKPEGKRSIRGRPLADIHLLEESDHFTYASSLLTLENVQALEGVLR</sequence>
<dbReference type="PANTHER" id="PTHR33223">
    <property type="entry name" value="CCHC-TYPE DOMAIN-CONTAINING PROTEIN"/>
    <property type="match status" value="1"/>
</dbReference>
<proteinExistence type="predicted"/>
<gene>
    <name evidence="1" type="ORF">VITISV_014181</name>
</gene>
<evidence type="ECO:0000313" key="1">
    <source>
        <dbReference type="EMBL" id="CAN65157.1"/>
    </source>
</evidence>
<dbReference type="AlphaFoldDB" id="A5B1J3"/>
<name>A5B1J3_VITVI</name>
<evidence type="ECO:0008006" key="2">
    <source>
        <dbReference type="Google" id="ProtNLM"/>
    </source>
</evidence>
<dbReference type="EMBL" id="AM443430">
    <property type="protein sequence ID" value="CAN65157.1"/>
    <property type="molecule type" value="Genomic_DNA"/>
</dbReference>
<accession>A5B1J3</accession>
<organism evidence="1">
    <name type="scientific">Vitis vinifera</name>
    <name type="common">Grape</name>
    <dbReference type="NCBI Taxonomy" id="29760"/>
    <lineage>
        <taxon>Eukaryota</taxon>
        <taxon>Viridiplantae</taxon>
        <taxon>Streptophyta</taxon>
        <taxon>Embryophyta</taxon>
        <taxon>Tracheophyta</taxon>
        <taxon>Spermatophyta</taxon>
        <taxon>Magnoliopsida</taxon>
        <taxon>eudicotyledons</taxon>
        <taxon>Gunneridae</taxon>
        <taxon>Pentapetalae</taxon>
        <taxon>rosids</taxon>
        <taxon>Vitales</taxon>
        <taxon>Vitaceae</taxon>
        <taxon>Viteae</taxon>
        <taxon>Vitis</taxon>
    </lineage>
</organism>
<reference evidence="1" key="1">
    <citation type="journal article" date="2007" name="PLoS ONE">
        <title>The first genome sequence of an elite grapevine cultivar (Pinot noir Vitis vinifera L.): coping with a highly heterozygous genome.</title>
        <authorList>
            <person name="Velasco R."/>
            <person name="Zharkikh A."/>
            <person name="Troggio M."/>
            <person name="Cartwright D.A."/>
            <person name="Cestaro A."/>
            <person name="Pruss D."/>
            <person name="Pindo M."/>
            <person name="FitzGerald L.M."/>
            <person name="Vezzulli S."/>
            <person name="Reid J."/>
            <person name="Malacarne G."/>
            <person name="Iliev D."/>
            <person name="Coppola G."/>
            <person name="Wardell B."/>
            <person name="Micheletti D."/>
            <person name="Macalma T."/>
            <person name="Facci M."/>
            <person name="Mitchell J.T."/>
            <person name="Perazzolli M."/>
            <person name="Eldredge G."/>
            <person name="Gatto P."/>
            <person name="Oyzerski R."/>
            <person name="Moretto M."/>
            <person name="Gutin N."/>
            <person name="Stefanini M."/>
            <person name="Chen Y."/>
            <person name="Segala C."/>
            <person name="Davenport C."/>
            <person name="Dematte L."/>
            <person name="Mraz A."/>
            <person name="Battilana J."/>
            <person name="Stormo K."/>
            <person name="Costa F."/>
            <person name="Tao Q."/>
            <person name="Si-Ammour A."/>
            <person name="Harkins T."/>
            <person name="Lackey A."/>
            <person name="Perbost C."/>
            <person name="Taillon B."/>
            <person name="Stella A."/>
            <person name="Solovyev V."/>
            <person name="Fawcett J.A."/>
            <person name="Sterck L."/>
            <person name="Vandepoele K."/>
            <person name="Grando S.M."/>
            <person name="Toppo S."/>
            <person name="Moser C."/>
            <person name="Lanchbury J."/>
            <person name="Bogden R."/>
            <person name="Skolnick M."/>
            <person name="Sgaramella V."/>
            <person name="Bhatnagar S.K."/>
            <person name="Fontana P."/>
            <person name="Gutin A."/>
            <person name="Van de Peer Y."/>
            <person name="Salamini F."/>
            <person name="Viola R."/>
        </authorList>
    </citation>
    <scope>NUCLEOTIDE SEQUENCE</scope>
</reference>